<feature type="region of interest" description="Disordered" evidence="1">
    <location>
        <begin position="1"/>
        <end position="28"/>
    </location>
</feature>
<evidence type="ECO:0000313" key="4">
    <source>
        <dbReference type="EMBL" id="SNX73916.1"/>
    </source>
</evidence>
<evidence type="ECO:0000313" key="3">
    <source>
        <dbReference type="EMBL" id="SNX73630.1"/>
    </source>
</evidence>
<name>A0A285D488_9RHOB</name>
<dbReference type="Proteomes" id="UP000219467">
    <property type="component" value="Unassembled WGS sequence"/>
</dbReference>
<reference evidence="6" key="2">
    <citation type="submission" date="2017-08" db="EMBL/GenBank/DDBJ databases">
        <authorList>
            <person name="Varghese N."/>
            <person name="Submissions S."/>
        </authorList>
    </citation>
    <scope>NUCLEOTIDE SEQUENCE [LARGE SCALE GENOMIC DNA]</scope>
    <source>
        <strain evidence="6">JA234</strain>
    </source>
</reference>
<proteinExistence type="predicted"/>
<dbReference type="EMBL" id="OAOQ01000007">
    <property type="protein sequence ID" value="SNX70802.1"/>
    <property type="molecule type" value="Genomic_DNA"/>
</dbReference>
<feature type="non-terminal residue" evidence="5">
    <location>
        <position position="28"/>
    </location>
</feature>
<dbReference type="AlphaFoldDB" id="A0A285D488"/>
<gene>
    <name evidence="2" type="ORF">SAMN05878503_1071</name>
    <name evidence="3" type="ORF">SAMN05878503_1161</name>
    <name evidence="4" type="ORF">SAMN05878503_1181</name>
    <name evidence="5" type="ORF">SAMN05878503_1241</name>
</gene>
<keyword evidence="6" id="KW-1185">Reference proteome</keyword>
<evidence type="ECO:0000313" key="2">
    <source>
        <dbReference type="EMBL" id="SNX70802.1"/>
    </source>
</evidence>
<evidence type="ECO:0008006" key="7">
    <source>
        <dbReference type="Google" id="ProtNLM"/>
    </source>
</evidence>
<reference evidence="5" key="1">
    <citation type="submission" date="2017-08" db="EMBL/GenBank/DDBJ databases">
        <authorList>
            <person name="de Groot N.N."/>
        </authorList>
    </citation>
    <scope>NUCLEOTIDE SEQUENCE [LARGE SCALE GENOMIC DNA]</scope>
    <source>
        <strain evidence="5">JA234</strain>
    </source>
</reference>
<sequence>MGNGNRPTPEFRREAVRLALSSGLTRRE</sequence>
<evidence type="ECO:0000313" key="5">
    <source>
        <dbReference type="EMBL" id="SNX74599.1"/>
    </source>
</evidence>
<dbReference type="EMBL" id="OAOQ01000018">
    <property type="protein sequence ID" value="SNX73916.1"/>
    <property type="molecule type" value="Genomic_DNA"/>
</dbReference>
<accession>A0A285D488</accession>
<dbReference type="EMBL" id="OAOQ01000016">
    <property type="protein sequence ID" value="SNX73630.1"/>
    <property type="molecule type" value="Genomic_DNA"/>
</dbReference>
<protein>
    <recommendedName>
        <fullName evidence="7">Transposase</fullName>
    </recommendedName>
</protein>
<dbReference type="EMBL" id="OAOQ01000024">
    <property type="protein sequence ID" value="SNX74599.1"/>
    <property type="molecule type" value="Genomic_DNA"/>
</dbReference>
<evidence type="ECO:0000256" key="1">
    <source>
        <dbReference type="SAM" id="MobiDB-lite"/>
    </source>
</evidence>
<organism evidence="5 6">
    <name type="scientific">Cereibacter ovatus</name>
    <dbReference type="NCBI Taxonomy" id="439529"/>
    <lineage>
        <taxon>Bacteria</taxon>
        <taxon>Pseudomonadati</taxon>
        <taxon>Pseudomonadota</taxon>
        <taxon>Alphaproteobacteria</taxon>
        <taxon>Rhodobacterales</taxon>
        <taxon>Paracoccaceae</taxon>
        <taxon>Cereibacter</taxon>
    </lineage>
</organism>
<evidence type="ECO:0000313" key="6">
    <source>
        <dbReference type="Proteomes" id="UP000219467"/>
    </source>
</evidence>